<reference evidence="2 3" key="1">
    <citation type="submission" date="2023-06" db="EMBL/GenBank/DDBJ databases">
        <authorList>
            <person name="Ham H."/>
            <person name="Park D.S."/>
        </authorList>
    </citation>
    <scope>NUCLEOTIDE SEQUENCE [LARGE SCALE GENOMIC DNA]</scope>
    <source>
        <strain evidence="2 3">KACC 17005</strain>
    </source>
</reference>
<organism evidence="2 3">
    <name type="scientific">Paracidovorax citrulli</name>
    <name type="common">Acidovorax citrulli</name>
    <dbReference type="NCBI Taxonomy" id="80869"/>
    <lineage>
        <taxon>Bacteria</taxon>
        <taxon>Pseudomonadati</taxon>
        <taxon>Pseudomonadota</taxon>
        <taxon>Betaproteobacteria</taxon>
        <taxon>Burkholderiales</taxon>
        <taxon>Comamonadaceae</taxon>
        <taxon>Paracidovorax</taxon>
    </lineage>
</organism>
<dbReference type="RefSeq" id="WP_011796329.1">
    <property type="nucleotide sequence ID" value="NZ_CP023687.1"/>
</dbReference>
<gene>
    <name evidence="2" type="ORF">QRO08_14435</name>
</gene>
<dbReference type="EMBL" id="CP127363">
    <property type="protein sequence ID" value="WIY47046.1"/>
    <property type="molecule type" value="Genomic_DNA"/>
</dbReference>
<evidence type="ECO:0000256" key="1">
    <source>
        <dbReference type="SAM" id="MobiDB-lite"/>
    </source>
</evidence>
<feature type="region of interest" description="Disordered" evidence="1">
    <location>
        <begin position="205"/>
        <end position="252"/>
    </location>
</feature>
<evidence type="ECO:0000313" key="3">
    <source>
        <dbReference type="Proteomes" id="UP001242732"/>
    </source>
</evidence>
<sequence>MIDTLTLAQFSAFFPEDHEVPRMLKRHGIARNGDYDGFVTILYEDLDVCIQEFQKSPELRQNDSEDRLTEELNTQLRRLGYDATHDTSAGGHVDITVKLGTLTWVAEAKKDQKFIEGFLQLSTRYRPASGNPAHNAAGLIFYLVKNGKDVAGKLASWLIEMQDQKLPDFTHRNCQRNPFAFFTAHKAEWSGLPVHIRHVMVGMHHDPKDASGRAKGTRALKAKAKPAAKKTRAKRAHPKKTPKPSSTSGNRP</sequence>
<accession>A0ABY9AJD7</accession>
<keyword evidence="3" id="KW-1185">Reference proteome</keyword>
<evidence type="ECO:0000313" key="2">
    <source>
        <dbReference type="EMBL" id="WIY47046.1"/>
    </source>
</evidence>
<proteinExistence type="predicted"/>
<evidence type="ECO:0008006" key="4">
    <source>
        <dbReference type="Google" id="ProtNLM"/>
    </source>
</evidence>
<feature type="compositionally biased region" description="Basic residues" evidence="1">
    <location>
        <begin position="215"/>
        <end position="242"/>
    </location>
</feature>
<feature type="compositionally biased region" description="Polar residues" evidence="1">
    <location>
        <begin position="243"/>
        <end position="252"/>
    </location>
</feature>
<name>A0ABY9AJD7_PARCI</name>
<dbReference type="Proteomes" id="UP001242732">
    <property type="component" value="Chromosome"/>
</dbReference>
<protein>
    <recommendedName>
        <fullName evidence="4">Restriction endonuclease</fullName>
    </recommendedName>
</protein>